<proteinExistence type="predicted"/>
<dbReference type="AlphaFoldDB" id="A0A494TJX3"/>
<gene>
    <name evidence="2" type="ORF">D3Y57_17175</name>
</gene>
<dbReference type="Proteomes" id="UP000276254">
    <property type="component" value="Chromosome"/>
</dbReference>
<dbReference type="Gene3D" id="3.10.450.50">
    <property type="match status" value="1"/>
</dbReference>
<reference evidence="2 3" key="1">
    <citation type="submission" date="2018-09" db="EMBL/GenBank/DDBJ databases">
        <title>Sphingomonas peninsula sp. nov., isolated from fildes peninsula, Antarctic soil.</title>
        <authorList>
            <person name="Yingchao G."/>
        </authorList>
    </citation>
    <scope>NUCLEOTIDE SEQUENCE [LARGE SCALE GENOMIC DNA]</scope>
    <source>
        <strain evidence="2 3">YZ-8</strain>
    </source>
</reference>
<evidence type="ECO:0000313" key="2">
    <source>
        <dbReference type="EMBL" id="AYJ87343.1"/>
    </source>
</evidence>
<keyword evidence="3" id="KW-1185">Reference proteome</keyword>
<sequence length="198" mass="21509">MKRLPPANRRLTITVVGYNHSNDPPSGISAQILNTRSETGQFETIFQNAGSPILPPSSGESGAWMGGFGNGAALDHSYIENVRTALRKRAPASAVAGRFEKLIRRMSDDPRSGVTIGKQLDHIWIYADPSRPIQRSRSSNVIRPEQTMPGNVFIGPGGQVTGMRGLTIASDGPIPQVHRNQPCPCGSGKKYRECHRQP</sequence>
<accession>A0A494TJX3</accession>
<evidence type="ECO:0000256" key="1">
    <source>
        <dbReference type="SAM" id="MobiDB-lite"/>
    </source>
</evidence>
<protein>
    <submittedName>
        <fullName evidence="2">Uncharacterized protein</fullName>
    </submittedName>
</protein>
<organism evidence="2 3">
    <name type="scientific">Sphingomonas paeninsulae</name>
    <dbReference type="NCBI Taxonomy" id="2319844"/>
    <lineage>
        <taxon>Bacteria</taxon>
        <taxon>Pseudomonadati</taxon>
        <taxon>Pseudomonadota</taxon>
        <taxon>Alphaproteobacteria</taxon>
        <taxon>Sphingomonadales</taxon>
        <taxon>Sphingomonadaceae</taxon>
        <taxon>Sphingomonas</taxon>
    </lineage>
</organism>
<dbReference type="SUPFAM" id="SSF103642">
    <property type="entry name" value="Sec-C motif"/>
    <property type="match status" value="1"/>
</dbReference>
<feature type="region of interest" description="Disordered" evidence="1">
    <location>
        <begin position="170"/>
        <end position="198"/>
    </location>
</feature>
<dbReference type="KEGG" id="spha:D3Y57_17175"/>
<dbReference type="Pfam" id="PF02810">
    <property type="entry name" value="SEC-C"/>
    <property type="match status" value="1"/>
</dbReference>
<dbReference type="InterPro" id="IPR004027">
    <property type="entry name" value="SEC_C_motif"/>
</dbReference>
<name>A0A494TJX3_SPHPE</name>
<dbReference type="OrthoDB" id="1551443at2"/>
<evidence type="ECO:0000313" key="3">
    <source>
        <dbReference type="Proteomes" id="UP000276254"/>
    </source>
</evidence>
<dbReference type="EMBL" id="CP032829">
    <property type="protein sequence ID" value="AYJ87343.1"/>
    <property type="molecule type" value="Genomic_DNA"/>
</dbReference>